<feature type="transmembrane region" description="Helical" evidence="2">
    <location>
        <begin position="91"/>
        <end position="114"/>
    </location>
</feature>
<keyword evidence="2" id="KW-0472">Membrane</keyword>
<protein>
    <submittedName>
        <fullName evidence="3">Uncharacterized protein</fullName>
    </submittedName>
</protein>
<evidence type="ECO:0000256" key="1">
    <source>
        <dbReference type="SAM" id="MobiDB-lite"/>
    </source>
</evidence>
<organism evidence="3 4">
    <name type="scientific">Stylonychia lemnae</name>
    <name type="common">Ciliate</name>
    <dbReference type="NCBI Taxonomy" id="5949"/>
    <lineage>
        <taxon>Eukaryota</taxon>
        <taxon>Sar</taxon>
        <taxon>Alveolata</taxon>
        <taxon>Ciliophora</taxon>
        <taxon>Intramacronucleata</taxon>
        <taxon>Spirotrichea</taxon>
        <taxon>Stichotrichia</taxon>
        <taxon>Sporadotrichida</taxon>
        <taxon>Oxytrichidae</taxon>
        <taxon>Stylonychinae</taxon>
        <taxon>Stylonychia</taxon>
    </lineage>
</organism>
<dbReference type="AlphaFoldDB" id="A0A078A5L2"/>
<sequence length="285" mass="33214">MAEEQNLGGEKILFQRGGHQREILVPKSSDGMVVVPSNMKGTGFLRNLWWTNRPYIGGIIKMKEFNGIIDTCSQITAKVYSHNRKKDVEGINMGIIIALGLSTVLLLCFFFLMYYGIRDDDEKARIAGFFLLAISVFITLVIGVVNFFQKPGNYIPYKEMVRKTLLAFFERLNKKYGNRGIEFDVRDNHYWIEIKINKKKKEAWRRQNNYDPNHYDTDEEEERRKRSNSSVIEDTSQNNYGPMNTEGVIHTAARDDDNSRLIKMDKQDQFEKDEDNVSEILKKMR</sequence>
<dbReference type="Proteomes" id="UP000039865">
    <property type="component" value="Unassembled WGS sequence"/>
</dbReference>
<feature type="transmembrane region" description="Helical" evidence="2">
    <location>
        <begin position="126"/>
        <end position="148"/>
    </location>
</feature>
<keyword evidence="2" id="KW-0812">Transmembrane</keyword>
<feature type="compositionally biased region" description="Basic and acidic residues" evidence="1">
    <location>
        <begin position="252"/>
        <end position="270"/>
    </location>
</feature>
<feature type="region of interest" description="Disordered" evidence="1">
    <location>
        <begin position="208"/>
        <end position="285"/>
    </location>
</feature>
<accession>A0A078A5L2</accession>
<keyword evidence="2" id="KW-1133">Transmembrane helix</keyword>
<reference evidence="3 4" key="1">
    <citation type="submission" date="2014-06" db="EMBL/GenBank/DDBJ databases">
        <authorList>
            <person name="Swart Estienne"/>
        </authorList>
    </citation>
    <scope>NUCLEOTIDE SEQUENCE [LARGE SCALE GENOMIC DNA]</scope>
    <source>
        <strain evidence="3 4">130c</strain>
    </source>
</reference>
<evidence type="ECO:0000313" key="4">
    <source>
        <dbReference type="Proteomes" id="UP000039865"/>
    </source>
</evidence>
<keyword evidence="4" id="KW-1185">Reference proteome</keyword>
<gene>
    <name evidence="3" type="primary">Contig14789.g15755</name>
    <name evidence="3" type="ORF">STYLEM_6154</name>
</gene>
<feature type="compositionally biased region" description="Polar residues" evidence="1">
    <location>
        <begin position="231"/>
        <end position="242"/>
    </location>
</feature>
<evidence type="ECO:0000256" key="2">
    <source>
        <dbReference type="SAM" id="Phobius"/>
    </source>
</evidence>
<dbReference type="EMBL" id="CCKQ01005914">
    <property type="protein sequence ID" value="CDW77184.1"/>
    <property type="molecule type" value="Genomic_DNA"/>
</dbReference>
<evidence type="ECO:0000313" key="3">
    <source>
        <dbReference type="EMBL" id="CDW77184.1"/>
    </source>
</evidence>
<name>A0A078A5L2_STYLE</name>
<proteinExistence type="predicted"/>
<dbReference type="InParanoid" id="A0A078A5L2"/>